<proteinExistence type="predicted"/>
<feature type="region of interest" description="Disordered" evidence="1">
    <location>
        <begin position="72"/>
        <end position="92"/>
    </location>
</feature>
<comment type="caution">
    <text evidence="2">The sequence shown here is derived from an EMBL/GenBank/DDBJ whole genome shotgun (WGS) entry which is preliminary data.</text>
</comment>
<dbReference type="OrthoDB" id="2372604at2759"/>
<dbReference type="AlphaFoldDB" id="A0A9N9PD46"/>
<gene>
    <name evidence="2" type="ORF">DERYTH_LOCUS24285</name>
</gene>
<dbReference type="EMBL" id="CAJVPY010040135">
    <property type="protein sequence ID" value="CAG8805464.1"/>
    <property type="molecule type" value="Genomic_DNA"/>
</dbReference>
<evidence type="ECO:0000313" key="2">
    <source>
        <dbReference type="EMBL" id="CAG8805464.1"/>
    </source>
</evidence>
<feature type="non-terminal residue" evidence="2">
    <location>
        <position position="1"/>
    </location>
</feature>
<evidence type="ECO:0000256" key="1">
    <source>
        <dbReference type="SAM" id="MobiDB-lite"/>
    </source>
</evidence>
<evidence type="ECO:0000313" key="3">
    <source>
        <dbReference type="Proteomes" id="UP000789405"/>
    </source>
</evidence>
<keyword evidence="3" id="KW-1185">Reference proteome</keyword>
<reference evidence="2" key="1">
    <citation type="submission" date="2021-06" db="EMBL/GenBank/DDBJ databases">
        <authorList>
            <person name="Kallberg Y."/>
            <person name="Tangrot J."/>
            <person name="Rosling A."/>
        </authorList>
    </citation>
    <scope>NUCLEOTIDE SEQUENCE</scope>
    <source>
        <strain evidence="2">MA453B</strain>
    </source>
</reference>
<name>A0A9N9PD46_9GLOM</name>
<sequence length="169" mass="19464">LMPTQFLKTHYRRGASVLTPEQVEEIRCLKNKVPAYMIVRDYYINKNHVFDIWNNNERLQQSGEYVLADMLPKASSPSETDSKKKKTGGTKPKEKFKSKFICISELPVTQMPSLGPIQLFSMNLESSDINKEELCTSYEKIVEKNSEYEEYNSPIPLPTFGKKFIIACL</sequence>
<accession>A0A9N9PD46</accession>
<protein>
    <submittedName>
        <fullName evidence="2">24229_t:CDS:1</fullName>
    </submittedName>
</protein>
<organism evidence="2 3">
    <name type="scientific">Dentiscutata erythropus</name>
    <dbReference type="NCBI Taxonomy" id="1348616"/>
    <lineage>
        <taxon>Eukaryota</taxon>
        <taxon>Fungi</taxon>
        <taxon>Fungi incertae sedis</taxon>
        <taxon>Mucoromycota</taxon>
        <taxon>Glomeromycotina</taxon>
        <taxon>Glomeromycetes</taxon>
        <taxon>Diversisporales</taxon>
        <taxon>Gigasporaceae</taxon>
        <taxon>Dentiscutata</taxon>
    </lineage>
</organism>
<dbReference type="Proteomes" id="UP000789405">
    <property type="component" value="Unassembled WGS sequence"/>
</dbReference>